<protein>
    <recommendedName>
        <fullName evidence="4">F-box domain-containing protein</fullName>
    </recommendedName>
</protein>
<reference evidence="1 3" key="1">
    <citation type="submission" date="2017-11" db="EMBL/GenBank/DDBJ databases">
        <title>The genome of Rhizophagus clarus HR1 reveals common genetic basis of auxotrophy among arbuscular mycorrhizal fungi.</title>
        <authorList>
            <person name="Kobayashi Y."/>
        </authorList>
    </citation>
    <scope>NUCLEOTIDE SEQUENCE [LARGE SCALE GENOMIC DNA]</scope>
    <source>
        <strain evidence="1 3">HR1</strain>
    </source>
</reference>
<evidence type="ECO:0008006" key="4">
    <source>
        <dbReference type="Google" id="ProtNLM"/>
    </source>
</evidence>
<gene>
    <name evidence="2" type="ORF">RCL2_001962300</name>
    <name evidence="1" type="ORF">RclHR1_03950012</name>
</gene>
<comment type="caution">
    <text evidence="1">The sequence shown here is derived from an EMBL/GenBank/DDBJ whole genome shotgun (WGS) entry which is preliminary data.</text>
</comment>
<accession>A0A2Z6RDP2</accession>
<organism evidence="1 3">
    <name type="scientific">Rhizophagus clarus</name>
    <dbReference type="NCBI Taxonomy" id="94130"/>
    <lineage>
        <taxon>Eukaryota</taxon>
        <taxon>Fungi</taxon>
        <taxon>Fungi incertae sedis</taxon>
        <taxon>Mucoromycota</taxon>
        <taxon>Glomeromycotina</taxon>
        <taxon>Glomeromycetes</taxon>
        <taxon>Glomerales</taxon>
        <taxon>Glomeraceae</taxon>
        <taxon>Rhizophagus</taxon>
    </lineage>
</organism>
<evidence type="ECO:0000313" key="2">
    <source>
        <dbReference type="EMBL" id="GES92867.1"/>
    </source>
</evidence>
<sequence>MPKLNADILYLIFKELHYDKRTLYSCLLVNKIWCETTISILWNDPWKYLFGRNYAKGLDFILKESLLLDLIISHLSDEKINNIMSQGIFFTSYNLYKKPLLFNYINFCKHLNLKAIDELVSDSGMRIIYDDLIHLFINENATFTHLYIHENFDYQIQLIPGAEHCITKVDFLSCHTNITDNVLYGLIKICKSIKKLELIINEKDNNYRIAELIENQKSLFNVRYLIGSVLELGCAIYHNREKWYYLENLSLPHLQVLKDDNVCPVKYLANMIEDTSGYLIKITLNGLDYDDFNNKRIIQAIYTKCPNLEFLKIGIKNNNILELENLLINCGYLNGLFIPEDSNKDGRYWDDSEIEFFDILSLFEVLARSSPANLFKFKFRFKVIDAIQMEFLELFFDNWKGRAPMLLQIAEFYIGQNDLVEKYKPEGIIEKFDDDLYGEDFEWD</sequence>
<keyword evidence="3" id="KW-1185">Reference proteome</keyword>
<dbReference type="Proteomes" id="UP000615446">
    <property type="component" value="Unassembled WGS sequence"/>
</dbReference>
<dbReference type="Gene3D" id="3.80.10.10">
    <property type="entry name" value="Ribonuclease Inhibitor"/>
    <property type="match status" value="1"/>
</dbReference>
<name>A0A2Z6RDP2_9GLOM</name>
<evidence type="ECO:0000313" key="3">
    <source>
        <dbReference type="Proteomes" id="UP000247702"/>
    </source>
</evidence>
<proteinExistence type="predicted"/>
<dbReference type="AlphaFoldDB" id="A0A2Z6RDP2"/>
<dbReference type="EMBL" id="BLAL01000218">
    <property type="protein sequence ID" value="GES92867.1"/>
    <property type="molecule type" value="Genomic_DNA"/>
</dbReference>
<dbReference type="EMBL" id="BEXD01003279">
    <property type="protein sequence ID" value="GBC00716.1"/>
    <property type="molecule type" value="Genomic_DNA"/>
</dbReference>
<reference evidence="2" key="2">
    <citation type="submission" date="2019-10" db="EMBL/GenBank/DDBJ databases">
        <title>Conservation and host-specific expression of non-tandemly repeated heterogenous ribosome RNA gene in arbuscular mycorrhizal fungi.</title>
        <authorList>
            <person name="Maeda T."/>
            <person name="Kobayashi Y."/>
            <person name="Nakagawa T."/>
            <person name="Ezawa T."/>
            <person name="Yamaguchi K."/>
            <person name="Bino T."/>
            <person name="Nishimoto Y."/>
            <person name="Shigenobu S."/>
            <person name="Kawaguchi M."/>
        </authorList>
    </citation>
    <scope>NUCLEOTIDE SEQUENCE</scope>
    <source>
        <strain evidence="2">HR1</strain>
    </source>
</reference>
<evidence type="ECO:0000313" key="1">
    <source>
        <dbReference type="EMBL" id="GBC00716.1"/>
    </source>
</evidence>
<dbReference type="Proteomes" id="UP000247702">
    <property type="component" value="Unassembled WGS sequence"/>
</dbReference>
<dbReference type="InterPro" id="IPR032675">
    <property type="entry name" value="LRR_dom_sf"/>
</dbReference>